<keyword evidence="3" id="KW-1185">Reference proteome</keyword>
<dbReference type="RefSeq" id="WP_093968386.1">
    <property type="nucleotide sequence ID" value="NZ_FXYE01000002.1"/>
</dbReference>
<dbReference type="Pfam" id="PF08570">
    <property type="entry name" value="DUF1761"/>
    <property type="match status" value="1"/>
</dbReference>
<proteinExistence type="predicted"/>
<organism evidence="2 3">
    <name type="scientific">Actibacterium lipolyticum</name>
    <dbReference type="NCBI Taxonomy" id="1524263"/>
    <lineage>
        <taxon>Bacteria</taxon>
        <taxon>Pseudomonadati</taxon>
        <taxon>Pseudomonadota</taxon>
        <taxon>Alphaproteobacteria</taxon>
        <taxon>Rhodobacterales</taxon>
        <taxon>Roseobacteraceae</taxon>
        <taxon>Actibacterium</taxon>
    </lineage>
</organism>
<sequence length="131" mass="13872">MDYLSVIIAAIASYAFGAVWYMKLARPWMQAAGIEADENGRPKNNAGAMPYIIAFVSAVIVAGMMRHIFALSGIDTLGAGIISGFGLGLFIATPWIATNYGFAGRPRMLTLIDGGYATIGCTIMGLVLSLF</sequence>
<dbReference type="InterPro" id="IPR013879">
    <property type="entry name" value="DUF1761"/>
</dbReference>
<dbReference type="Proteomes" id="UP000202922">
    <property type="component" value="Unassembled WGS sequence"/>
</dbReference>
<evidence type="ECO:0008006" key="4">
    <source>
        <dbReference type="Google" id="ProtNLM"/>
    </source>
</evidence>
<keyword evidence="1" id="KW-1133">Transmembrane helix</keyword>
<gene>
    <name evidence="2" type="ORF">COL8621_03368</name>
</gene>
<reference evidence="3" key="1">
    <citation type="submission" date="2017-05" db="EMBL/GenBank/DDBJ databases">
        <authorList>
            <person name="Rodrigo-Torres L."/>
            <person name="Arahal R. D."/>
            <person name="Lucena T."/>
        </authorList>
    </citation>
    <scope>NUCLEOTIDE SEQUENCE [LARGE SCALE GENOMIC DNA]</scope>
    <source>
        <strain evidence="3">CECT 8621</strain>
    </source>
</reference>
<feature type="transmembrane region" description="Helical" evidence="1">
    <location>
        <begin position="77"/>
        <end position="97"/>
    </location>
</feature>
<protein>
    <recommendedName>
        <fullName evidence="4">DUF1761 domain-containing protein</fullName>
    </recommendedName>
</protein>
<accession>A0A238KWL9</accession>
<dbReference type="OrthoDB" id="344736at2"/>
<dbReference type="AlphaFoldDB" id="A0A238KWL9"/>
<dbReference type="EMBL" id="FXYE01000002">
    <property type="protein sequence ID" value="SMX47203.1"/>
    <property type="molecule type" value="Genomic_DNA"/>
</dbReference>
<feature type="transmembrane region" description="Helical" evidence="1">
    <location>
        <begin position="109"/>
        <end position="130"/>
    </location>
</feature>
<keyword evidence="1" id="KW-0472">Membrane</keyword>
<evidence type="ECO:0000313" key="3">
    <source>
        <dbReference type="Proteomes" id="UP000202922"/>
    </source>
</evidence>
<evidence type="ECO:0000313" key="2">
    <source>
        <dbReference type="EMBL" id="SMX47203.1"/>
    </source>
</evidence>
<name>A0A238KWL9_9RHOB</name>
<evidence type="ECO:0000256" key="1">
    <source>
        <dbReference type="SAM" id="Phobius"/>
    </source>
</evidence>
<keyword evidence="1" id="KW-0812">Transmembrane</keyword>
<feature type="transmembrane region" description="Helical" evidence="1">
    <location>
        <begin position="48"/>
        <end position="65"/>
    </location>
</feature>